<organism evidence="2 3">
    <name type="scientific">Varibaculum cambriense</name>
    <dbReference type="NCBI Taxonomy" id="184870"/>
    <lineage>
        <taxon>Bacteria</taxon>
        <taxon>Bacillati</taxon>
        <taxon>Actinomycetota</taxon>
        <taxon>Actinomycetes</taxon>
        <taxon>Actinomycetales</taxon>
        <taxon>Actinomycetaceae</taxon>
        <taxon>Varibaculum</taxon>
    </lineage>
</organism>
<evidence type="ECO:0000313" key="3">
    <source>
        <dbReference type="Proteomes" id="UP001200537"/>
    </source>
</evidence>
<dbReference type="CDD" id="cd07716">
    <property type="entry name" value="RNaseZ_short-form-like_MBL-fold"/>
    <property type="match status" value="1"/>
</dbReference>
<gene>
    <name evidence="2" type="ORF">L0M99_07040</name>
</gene>
<accession>A0AAJ1EYG1</accession>
<sequence>MILTVVGVTGSMSGPASPASCYLLQAEGTDSLGLPHTYSVVFDLGPGSFGQIWNYTDPTKLDAVVLSHLHADHCSDIVSMQVHRRWHPRGELGPIPVYAPKGVKDRVRGLDGFSPRDDFSSEFEFHHIKQGREFNVGPLQIKPFAAWHSVPAFSFRVTGPGKNGQAVFTYSGDSDECDTLVQAATNSDLFLSECGFTREDEIRGIHMSGDRAGRVAQNSGTSKLVLTHIQPWTDPEVPLKEAKTTWRGELEIARSGMRFEL</sequence>
<dbReference type="SUPFAM" id="SSF56281">
    <property type="entry name" value="Metallo-hydrolase/oxidoreductase"/>
    <property type="match status" value="1"/>
</dbReference>
<dbReference type="PANTHER" id="PTHR46018">
    <property type="entry name" value="ZINC PHOSPHODIESTERASE ELAC PROTEIN 1"/>
    <property type="match status" value="1"/>
</dbReference>
<dbReference type="Proteomes" id="UP001200537">
    <property type="component" value="Unassembled WGS sequence"/>
</dbReference>
<dbReference type="GO" id="GO:0042781">
    <property type="term" value="F:3'-tRNA processing endoribonuclease activity"/>
    <property type="evidence" value="ECO:0007669"/>
    <property type="project" value="TreeGrafter"/>
</dbReference>
<reference evidence="2" key="1">
    <citation type="submission" date="2022-01" db="EMBL/GenBank/DDBJ databases">
        <title>Collection of gut derived symbiotic bacterial strains cultured from healthy donors.</title>
        <authorList>
            <person name="Lin H."/>
            <person name="Kohout C."/>
            <person name="Waligurski E."/>
            <person name="Pamer E.G."/>
        </authorList>
    </citation>
    <scope>NUCLEOTIDE SEQUENCE</scope>
    <source>
        <strain evidence="2">DFI.7.46</strain>
    </source>
</reference>
<proteinExistence type="predicted"/>
<dbReference type="EMBL" id="JAKNHJ010000013">
    <property type="protein sequence ID" value="MCG4618246.1"/>
    <property type="molecule type" value="Genomic_DNA"/>
</dbReference>
<dbReference type="Pfam" id="PF12706">
    <property type="entry name" value="Lactamase_B_2"/>
    <property type="match status" value="1"/>
</dbReference>
<evidence type="ECO:0000259" key="1">
    <source>
        <dbReference type="Pfam" id="PF12706"/>
    </source>
</evidence>
<dbReference type="RefSeq" id="WP_238128191.1">
    <property type="nucleotide sequence ID" value="NZ_JAGZVZ010000005.1"/>
</dbReference>
<dbReference type="InterPro" id="IPR001279">
    <property type="entry name" value="Metallo-B-lactamas"/>
</dbReference>
<evidence type="ECO:0000313" key="2">
    <source>
        <dbReference type="EMBL" id="MCG4618246.1"/>
    </source>
</evidence>
<dbReference type="Gene3D" id="3.60.15.10">
    <property type="entry name" value="Ribonuclease Z/Hydroxyacylglutathione hydrolase-like"/>
    <property type="match status" value="1"/>
</dbReference>
<dbReference type="AlphaFoldDB" id="A0AAJ1EYG1"/>
<feature type="domain" description="Metallo-beta-lactamase" evidence="1">
    <location>
        <begin position="40"/>
        <end position="229"/>
    </location>
</feature>
<dbReference type="PANTHER" id="PTHR46018:SF4">
    <property type="entry name" value="METALLO-HYDROLASE YHFI-RELATED"/>
    <property type="match status" value="1"/>
</dbReference>
<protein>
    <submittedName>
        <fullName evidence="2">MBL fold metallo-hydrolase</fullName>
    </submittedName>
</protein>
<dbReference type="InterPro" id="IPR036866">
    <property type="entry name" value="RibonucZ/Hydroxyglut_hydro"/>
</dbReference>
<comment type="caution">
    <text evidence="2">The sequence shown here is derived from an EMBL/GenBank/DDBJ whole genome shotgun (WGS) entry which is preliminary data.</text>
</comment>
<name>A0AAJ1EYG1_9ACTO</name>